<keyword evidence="5" id="KW-0711">Selenium</keyword>
<evidence type="ECO:0000256" key="4">
    <source>
        <dbReference type="ARBA" id="ARBA00022840"/>
    </source>
</evidence>
<feature type="domain" description="PurM-like C-terminal" evidence="7">
    <location>
        <begin position="956"/>
        <end position="1182"/>
    </location>
</feature>
<keyword evidence="2" id="KW-0547">Nucleotide-binding</keyword>
<dbReference type="Gene3D" id="3.50.50.60">
    <property type="entry name" value="FAD/NAD(P)-binding domain"/>
    <property type="match status" value="1"/>
</dbReference>
<evidence type="ECO:0000313" key="8">
    <source>
        <dbReference type="EMBL" id="KYN98395.1"/>
    </source>
</evidence>
<dbReference type="SUPFAM" id="SSF56042">
    <property type="entry name" value="PurM C-terminal domain-like"/>
    <property type="match status" value="2"/>
</dbReference>
<accession>A0A151LHD4</accession>
<dbReference type="PANTHER" id="PTHR10256">
    <property type="entry name" value="SELENIDE, WATER DIKINASE"/>
    <property type="match status" value="1"/>
</dbReference>
<dbReference type="GO" id="GO:0005524">
    <property type="term" value="F:ATP binding"/>
    <property type="evidence" value="ECO:0007669"/>
    <property type="project" value="UniProtKB-KW"/>
</dbReference>
<dbReference type="GO" id="GO:0016260">
    <property type="term" value="P:selenocysteine biosynthetic process"/>
    <property type="evidence" value="ECO:0007669"/>
    <property type="project" value="TreeGrafter"/>
</dbReference>
<dbReference type="PANTHER" id="PTHR10256:SF0">
    <property type="entry name" value="INACTIVE SELENIDE, WATER DIKINASE-LIKE PROTEIN-RELATED"/>
    <property type="match status" value="1"/>
</dbReference>
<dbReference type="AlphaFoldDB" id="A0A151LHD4"/>
<evidence type="ECO:0000256" key="5">
    <source>
        <dbReference type="ARBA" id="ARBA00023266"/>
    </source>
</evidence>
<dbReference type="VEuPathDB" id="PlasmoDB:PRCDC_0908500"/>
<evidence type="ECO:0000313" key="9">
    <source>
        <dbReference type="Proteomes" id="UP000076359"/>
    </source>
</evidence>
<evidence type="ECO:0000259" key="6">
    <source>
        <dbReference type="Pfam" id="PF00586"/>
    </source>
</evidence>
<evidence type="ECO:0000256" key="1">
    <source>
        <dbReference type="ARBA" id="ARBA00022679"/>
    </source>
</evidence>
<proteinExistence type="predicted"/>
<dbReference type="Proteomes" id="UP000076359">
    <property type="component" value="Unassembled WGS sequence"/>
</dbReference>
<dbReference type="GO" id="GO:0005737">
    <property type="term" value="C:cytoplasm"/>
    <property type="evidence" value="ECO:0007669"/>
    <property type="project" value="TreeGrafter"/>
</dbReference>
<dbReference type="RefSeq" id="XP_012762779.2">
    <property type="nucleotide sequence ID" value="XM_012907325.2"/>
</dbReference>
<sequence>MRICKRIDPVIDIVIVGFGMSSKCFVDIFLSKNELKGVNITIISKNTFVFLDRYVQCIEICKDTYIDIYKYCKERNILFINEEVESIDSDKKIIKFSSDRNHLCYDYLLCDFDYKSSYLMNNNDLSHMNIYTYKDKNLFFYYTHIIYLSLIKSQNNKITDKKEYMKWKTFFSKNIPLQKFYNFCSYNDKYVENIIDIYNFFDILLNNNMPYYDFKIVQEKVKILNVLKNKNPLIKEIVKNENYNFHLSSIEEKDETKQTNDTSDNIFQLLILCDENNYNFGKNLYYEIFENLHKISISVKIIYVHIIINEEKCNKKENINNTISNNNNNNNNNIKNNIYNNSNVYINNNMKCSKFCSYFVQVREIKQVKKREDKHIIEYIDMNNKLSTIFFDECINITNLKYPSYIYKSGYDIDNNKNINNFCQYYKDESLYFLNQITNYDTYTICQNVYINIYNNIHKKEYINIDHVKDHIYIYNWKQKHITIEHFSINHIYELLINIYNKIVKIIKFNLIYIYKHTLTQNKVKPFLINKKYLIDNYLNEKKKKIITIEKKNKSSSIDLFINLIMYIYNQFLYYITHFENIFFHTKQEEHILNTTNNSKMKTNCNIKNINNTNQNTELLPAYMYDEYKKEYENRLIIKKKTSYKLVQHNNNNNNSIELNEDNNKNDYIKGTDDPFVIVECNNFGKETILHTSDNKKVQSYIKESIDKIINRNTCGGCGSKVPSNVLSNSLKSLDIFNSPNVYLGVEGSDDCCIFVHSKSKNTEQSPALVQTIDFFKSFIDDEYILGSIIAIHSLSDIYSMGGTGICALCVLIVKDNIERKLQQRLENVLTGCCQKLKEERCVLSGGHTCAGNENYVGLAVTGKIKKRKEKKIQQKNGNKNIMKFEQDKSENEDNSHVEQLINQNNINNIHNINNIEFEEDEHKINKETNSYFEKHQMLKENYLFLPKGNGDIKNGDVIITTKMFGFGFIMAAHIIKKAKARWIYSCLDEMLISNRKSGLYFLQNNAKACTDVTGFGILGHLNEMLKCSRKEIYLQHKKTNYKHNDNLDQTTKDDYSKNQDKQIKQKKKKILNMCDQNNNKLNMLGAKIKLNNIIIAEGVQECIENNIYSSMYKKNHYLCNNIINLDEAQLYSKYGILFDPQTSGGLMAIVQKEKATQILSDLKNMGYPNSSIIGEIINVQYEKFNNKSIQDISLSDYLDTTDSIYVEL</sequence>
<dbReference type="Pfam" id="PF02769">
    <property type="entry name" value="AIRS_C"/>
    <property type="match status" value="1"/>
</dbReference>
<dbReference type="KEGG" id="prei:PRSY57_0908500"/>
<gene>
    <name evidence="8" type="ORF">PRSY57_0908500</name>
</gene>
<dbReference type="InterPro" id="IPR004536">
    <property type="entry name" value="SPS/SelD"/>
</dbReference>
<dbReference type="InterPro" id="IPR036676">
    <property type="entry name" value="PurM-like_C_sf"/>
</dbReference>
<dbReference type="InterPro" id="IPR036921">
    <property type="entry name" value="PurM-like_N_sf"/>
</dbReference>
<keyword evidence="4" id="KW-0067">ATP-binding</keyword>
<dbReference type="GeneID" id="24530934"/>
<evidence type="ECO:0000259" key="7">
    <source>
        <dbReference type="Pfam" id="PF02769"/>
    </source>
</evidence>
<dbReference type="FunFam" id="3.30.1330.10:FF:000022">
    <property type="entry name" value="Selenide water dikinase, putative"/>
    <property type="match status" value="1"/>
</dbReference>
<comment type="caution">
    <text evidence="8">The sequence shown here is derived from an EMBL/GenBank/DDBJ whole genome shotgun (WGS) entry which is preliminary data.</text>
</comment>
<dbReference type="Pfam" id="PF00586">
    <property type="entry name" value="AIRS"/>
    <property type="match status" value="1"/>
</dbReference>
<dbReference type="InterPro" id="IPR010918">
    <property type="entry name" value="PurM-like_C_dom"/>
</dbReference>
<dbReference type="GO" id="GO:0004756">
    <property type="term" value="F:selenide, water dikinase activity"/>
    <property type="evidence" value="ECO:0007669"/>
    <property type="project" value="TreeGrafter"/>
</dbReference>
<evidence type="ECO:0000256" key="3">
    <source>
        <dbReference type="ARBA" id="ARBA00022777"/>
    </source>
</evidence>
<reference evidence="8 9" key="1">
    <citation type="journal article" date="2016" name="Nat. Commun.">
        <title>Genomes of cryptic chimpanzee Plasmodium species reveal key evolutionary events leading to human malaria.</title>
        <authorList>
            <person name="Sundararaman S.A."/>
            <person name="Plenderleith L.J."/>
            <person name="Liu W."/>
            <person name="Loy D.E."/>
            <person name="Learn G.H."/>
            <person name="Li Y."/>
            <person name="Shaw K.S."/>
            <person name="Ayouba A."/>
            <person name="Peeters M."/>
            <person name="Speede S."/>
            <person name="Shaw G.M."/>
            <person name="Bushman F.D."/>
            <person name="Brisson D."/>
            <person name="Rayner J.C."/>
            <person name="Sharp P.M."/>
            <person name="Hahn B.H."/>
        </authorList>
    </citation>
    <scope>NUCLEOTIDE SEQUENCE [LARGE SCALE GENOMIC DNA]</scope>
    <source>
        <strain evidence="8 9">SY57</strain>
    </source>
</reference>
<name>A0A151LHD4_PLARE</name>
<dbReference type="InterPro" id="IPR016188">
    <property type="entry name" value="PurM-like_N"/>
</dbReference>
<organism evidence="8 9">
    <name type="scientific">Plasmodium reichenowi</name>
    <dbReference type="NCBI Taxonomy" id="5854"/>
    <lineage>
        <taxon>Eukaryota</taxon>
        <taxon>Sar</taxon>
        <taxon>Alveolata</taxon>
        <taxon>Apicomplexa</taxon>
        <taxon>Aconoidasida</taxon>
        <taxon>Haemosporida</taxon>
        <taxon>Plasmodiidae</taxon>
        <taxon>Plasmodium</taxon>
        <taxon>Plasmodium (Laverania)</taxon>
    </lineage>
</organism>
<dbReference type="EMBL" id="LVLA01000010">
    <property type="protein sequence ID" value="KYN98395.1"/>
    <property type="molecule type" value="Genomic_DNA"/>
</dbReference>
<dbReference type="InterPro" id="IPR036188">
    <property type="entry name" value="FAD/NAD-bd_sf"/>
</dbReference>
<keyword evidence="3 8" id="KW-0418">Kinase</keyword>
<protein>
    <submittedName>
        <fullName evidence="8">Selenide water dikinase, putative</fullName>
    </submittedName>
</protein>
<keyword evidence="1" id="KW-0808">Transferase</keyword>
<evidence type="ECO:0000256" key="2">
    <source>
        <dbReference type="ARBA" id="ARBA00022741"/>
    </source>
</evidence>
<feature type="domain" description="PurM-like N-terminal" evidence="6">
    <location>
        <begin position="750"/>
        <end position="864"/>
    </location>
</feature>
<dbReference type="Gene3D" id="3.30.1330.10">
    <property type="entry name" value="PurM-like, N-terminal domain"/>
    <property type="match status" value="1"/>
</dbReference>
<dbReference type="SUPFAM" id="SSF55326">
    <property type="entry name" value="PurM N-terminal domain-like"/>
    <property type="match status" value="1"/>
</dbReference>
<dbReference type="Gene3D" id="3.90.650.10">
    <property type="entry name" value="PurM-like C-terminal domain"/>
    <property type="match status" value="1"/>
</dbReference>
<dbReference type="VEuPathDB" id="PlasmoDB:PRG01_0917900"/>